<dbReference type="InterPro" id="IPR029465">
    <property type="entry name" value="ATPgrasp_TupA"/>
</dbReference>
<protein>
    <submittedName>
        <fullName evidence="1">Glycosyl transferase</fullName>
    </submittedName>
</protein>
<dbReference type="EMBL" id="WBOT01000003">
    <property type="protein sequence ID" value="KAB2332604.1"/>
    <property type="molecule type" value="Genomic_DNA"/>
</dbReference>
<name>A0A7V7RLJ1_9BACI</name>
<comment type="caution">
    <text evidence="1">The sequence shown here is derived from an EMBL/GenBank/DDBJ whole genome shotgun (WGS) entry which is preliminary data.</text>
</comment>
<gene>
    <name evidence="1" type="ORF">F7732_10960</name>
</gene>
<proteinExistence type="predicted"/>
<dbReference type="AlphaFoldDB" id="A0A7V7RLJ1"/>
<evidence type="ECO:0000313" key="2">
    <source>
        <dbReference type="Proteomes" id="UP000441354"/>
    </source>
</evidence>
<dbReference type="RefSeq" id="WP_151573903.1">
    <property type="nucleotide sequence ID" value="NZ_WBOT01000003.1"/>
</dbReference>
<sequence>MISKIKRLMDNPQDFLIRISHLSIFNTLPDSVFLNMLYKIYTGKSLNLESPKTFNEKLQWLKLYDRNSFYTNLVDKYEVRKYIAETIGEEYLISLIGVWDKFDDIDFESLPEKFVLKCTHDSGGMVICTDKGKLDIELAKKKITKSLNRNYFFQCREWPYKNLTPKIICEKYMVDESGKELKDYKIFCFNGEPEVIQVDFNRFIEHKRNFYDKKWGLLPTAIRYPNDPKTLISKPKRLNDMLNLARVLAKNYPFVRIDFYSINSRLYFGEMTFYPEGGVGKFKPDNYDAIFGEWLELPTTKIR</sequence>
<reference evidence="1 2" key="1">
    <citation type="journal article" date="2014" name="Arch. Microbiol.">
        <title>Bacillus mesophilum sp. nov., strain IITR-54T, a novel 4-chlorobiphenyl dechlorinating bacterium.</title>
        <authorList>
            <person name="Manickam N."/>
            <person name="Singh N.K."/>
            <person name="Bajaj A."/>
            <person name="Kumar R.M."/>
            <person name="Kaur G."/>
            <person name="Kaur N."/>
            <person name="Bala M."/>
            <person name="Kumar A."/>
            <person name="Mayilraj S."/>
        </authorList>
    </citation>
    <scope>NUCLEOTIDE SEQUENCE [LARGE SCALE GENOMIC DNA]</scope>
    <source>
        <strain evidence="1 2">IITR-54</strain>
    </source>
</reference>
<dbReference type="OrthoDB" id="9791827at2"/>
<dbReference type="Proteomes" id="UP000441354">
    <property type="component" value="Unassembled WGS sequence"/>
</dbReference>
<organism evidence="1 2">
    <name type="scientific">Bacillus mesophilum</name>
    <dbReference type="NCBI Taxonomy" id="1071718"/>
    <lineage>
        <taxon>Bacteria</taxon>
        <taxon>Bacillati</taxon>
        <taxon>Bacillota</taxon>
        <taxon>Bacilli</taxon>
        <taxon>Bacillales</taxon>
        <taxon>Bacillaceae</taxon>
        <taxon>Bacillus</taxon>
    </lineage>
</organism>
<dbReference type="GO" id="GO:0016740">
    <property type="term" value="F:transferase activity"/>
    <property type="evidence" value="ECO:0007669"/>
    <property type="project" value="UniProtKB-KW"/>
</dbReference>
<evidence type="ECO:0000313" key="1">
    <source>
        <dbReference type="EMBL" id="KAB2332604.1"/>
    </source>
</evidence>
<keyword evidence="2" id="KW-1185">Reference proteome</keyword>
<accession>A0A7V7RLJ1</accession>
<keyword evidence="1" id="KW-0808">Transferase</keyword>
<dbReference type="Pfam" id="PF14305">
    <property type="entry name" value="ATPgrasp_TupA"/>
    <property type="match status" value="1"/>
</dbReference>